<proteinExistence type="predicted"/>
<dbReference type="EMBL" id="ACEC01000007">
    <property type="protein sequence ID" value="EEG32209.1"/>
    <property type="molecule type" value="Genomic_DNA"/>
</dbReference>
<protein>
    <submittedName>
        <fullName evidence="4">Glycosyltransferase, group 2 family protein</fullName>
        <ecNumber evidence="4">2.4.-.-</ecNumber>
    </submittedName>
</protein>
<dbReference type="SUPFAM" id="SSF53448">
    <property type="entry name" value="Nucleotide-diphospho-sugar transferases"/>
    <property type="match status" value="1"/>
</dbReference>
<reference evidence="4 5" key="2">
    <citation type="submission" date="2009-02" db="EMBL/GenBank/DDBJ databases">
        <title>Draft genome sequence of Clostridium methylpentosum (DSM 5476).</title>
        <authorList>
            <person name="Sudarsanam P."/>
            <person name="Ley R."/>
            <person name="Guruge J."/>
            <person name="Turnbaugh P.J."/>
            <person name="Mahowald M."/>
            <person name="Liep D."/>
            <person name="Gordon J."/>
        </authorList>
    </citation>
    <scope>NUCLEOTIDE SEQUENCE [LARGE SCALE GENOMIC DNA]</scope>
    <source>
        <strain evidence="4 5">DSM 5476</strain>
    </source>
</reference>
<feature type="domain" description="Glycosyltransferase 2-like" evidence="2">
    <location>
        <begin position="4"/>
        <end position="158"/>
    </location>
</feature>
<dbReference type="PANTHER" id="PTHR43179">
    <property type="entry name" value="RHAMNOSYLTRANSFERASE WBBL"/>
    <property type="match status" value="1"/>
</dbReference>
<dbReference type="STRING" id="537013.CLOSTMETH_00145"/>
<dbReference type="EC" id="2.4.-.-" evidence="4"/>
<keyword evidence="1 4" id="KW-0808">Transferase</keyword>
<keyword evidence="4" id="KW-0328">Glycosyltransferase</keyword>
<sequence>MDLSVVIINHNTRELTHQTVQAVLETTHRIQYEIIIVDNSTDPQQQYELSHEKVFILSGVENKGFGNACNLGVQRSCGRYILFLNSDTVVGERALDDSVAYLDAHSDTAVVGIRTLLEDGSLDHGCKRGFPTPMSALYYFLGMDKRHPESPKYGAYRQTFLDEHQTSEVDSVSGAFLMISKSVFDQIGGFDEDYFMYGEDLDLCYRVKMLGYKVVYYADVSMTHFKGQSGLNTNPTVIYHFYNAMILFYDKHYKGKYNILVTGLIHLAVKAKYALAVSQAKRRNKQADG</sequence>
<organism evidence="4 5">
    <name type="scientific">[Clostridium] methylpentosum DSM 5476</name>
    <dbReference type="NCBI Taxonomy" id="537013"/>
    <lineage>
        <taxon>Bacteria</taxon>
        <taxon>Bacillati</taxon>
        <taxon>Bacillota</taxon>
        <taxon>Clostridia</taxon>
        <taxon>Eubacteriales</taxon>
        <taxon>Oscillospiraceae</taxon>
        <taxon>Oscillospiraceae incertae sedis</taxon>
    </lineage>
</organism>
<dbReference type="GO" id="GO:0016757">
    <property type="term" value="F:glycosyltransferase activity"/>
    <property type="evidence" value="ECO:0007669"/>
    <property type="project" value="UniProtKB-KW"/>
</dbReference>
<dbReference type="PANTHER" id="PTHR43179:SF7">
    <property type="entry name" value="RHAMNOSYLTRANSFERASE WBBL"/>
    <property type="match status" value="1"/>
</dbReference>
<feature type="domain" description="Galactosyltransferase C-terminal" evidence="3">
    <location>
        <begin position="167"/>
        <end position="218"/>
    </location>
</feature>
<dbReference type="InterPro" id="IPR027791">
    <property type="entry name" value="Galactosyl_T_C"/>
</dbReference>
<evidence type="ECO:0000313" key="4">
    <source>
        <dbReference type="EMBL" id="EEG32209.1"/>
    </source>
</evidence>
<keyword evidence="5" id="KW-1185">Reference proteome</keyword>
<accession>C0E8K0</accession>
<dbReference type="Pfam" id="PF02709">
    <property type="entry name" value="Glyco_transf_7C"/>
    <property type="match status" value="1"/>
</dbReference>
<comment type="caution">
    <text evidence="4">The sequence shown here is derived from an EMBL/GenBank/DDBJ whole genome shotgun (WGS) entry which is preliminary data.</text>
</comment>
<dbReference type="InterPro" id="IPR001173">
    <property type="entry name" value="Glyco_trans_2-like"/>
</dbReference>
<dbReference type="Proteomes" id="UP000003340">
    <property type="component" value="Unassembled WGS sequence"/>
</dbReference>
<dbReference type="InterPro" id="IPR029044">
    <property type="entry name" value="Nucleotide-diphossugar_trans"/>
</dbReference>
<dbReference type="eggNOG" id="COG1216">
    <property type="taxonomic scope" value="Bacteria"/>
</dbReference>
<dbReference type="Pfam" id="PF00535">
    <property type="entry name" value="Glycos_transf_2"/>
    <property type="match status" value="1"/>
</dbReference>
<reference evidence="4 5" key="1">
    <citation type="submission" date="2009-01" db="EMBL/GenBank/DDBJ databases">
        <authorList>
            <person name="Fulton L."/>
            <person name="Clifton S."/>
            <person name="Fulton B."/>
            <person name="Xu J."/>
            <person name="Minx P."/>
            <person name="Pepin K.H."/>
            <person name="Johnson M."/>
            <person name="Bhonagiri V."/>
            <person name="Nash W.E."/>
            <person name="Mardis E.R."/>
            <person name="Wilson R.K."/>
        </authorList>
    </citation>
    <scope>NUCLEOTIDE SEQUENCE [LARGE SCALE GENOMIC DNA]</scope>
    <source>
        <strain evidence="4 5">DSM 5476</strain>
    </source>
</reference>
<evidence type="ECO:0000259" key="3">
    <source>
        <dbReference type="Pfam" id="PF02709"/>
    </source>
</evidence>
<dbReference type="AlphaFoldDB" id="C0E8K0"/>
<gene>
    <name evidence="4" type="ORF">CLOSTMETH_00145</name>
</gene>
<dbReference type="Gene3D" id="3.90.550.10">
    <property type="entry name" value="Spore Coat Polysaccharide Biosynthesis Protein SpsA, Chain A"/>
    <property type="match status" value="1"/>
</dbReference>
<evidence type="ECO:0000313" key="5">
    <source>
        <dbReference type="Proteomes" id="UP000003340"/>
    </source>
</evidence>
<name>C0E8K0_9FIRM</name>
<dbReference type="HOGENOM" id="CLU_023845_0_1_9"/>
<dbReference type="CDD" id="cd04186">
    <property type="entry name" value="GT_2_like_c"/>
    <property type="match status" value="1"/>
</dbReference>
<evidence type="ECO:0000256" key="1">
    <source>
        <dbReference type="ARBA" id="ARBA00022679"/>
    </source>
</evidence>
<evidence type="ECO:0000259" key="2">
    <source>
        <dbReference type="Pfam" id="PF00535"/>
    </source>
</evidence>